<evidence type="ECO:0008006" key="3">
    <source>
        <dbReference type="Google" id="ProtNLM"/>
    </source>
</evidence>
<gene>
    <name evidence="1" type="ORF">F9U64_20795</name>
</gene>
<dbReference type="EMBL" id="WEID01000117">
    <property type="protein sequence ID" value="KAB8126074.1"/>
    <property type="molecule type" value="Genomic_DNA"/>
</dbReference>
<evidence type="ECO:0000313" key="1">
    <source>
        <dbReference type="EMBL" id="KAB8126074.1"/>
    </source>
</evidence>
<comment type="caution">
    <text evidence="1">The sequence shown here is derived from an EMBL/GenBank/DDBJ whole genome shotgun (WGS) entry which is preliminary data.</text>
</comment>
<protein>
    <recommendedName>
        <fullName evidence="3">GIY-YIG domain-containing protein</fullName>
    </recommendedName>
</protein>
<proteinExistence type="predicted"/>
<name>A0A7C8KME3_9BACI</name>
<accession>A0A7C8KME3</accession>
<organism evidence="1 2">
    <name type="scientific">Gracilibacillus oryzae</name>
    <dbReference type="NCBI Taxonomy" id="1672701"/>
    <lineage>
        <taxon>Bacteria</taxon>
        <taxon>Bacillati</taxon>
        <taxon>Bacillota</taxon>
        <taxon>Bacilli</taxon>
        <taxon>Bacillales</taxon>
        <taxon>Bacillaceae</taxon>
        <taxon>Gracilibacillus</taxon>
    </lineage>
</organism>
<dbReference type="AlphaFoldDB" id="A0A7C8KME3"/>
<dbReference type="Proteomes" id="UP000480246">
    <property type="component" value="Unassembled WGS sequence"/>
</dbReference>
<reference evidence="1 2" key="1">
    <citation type="submission" date="2019-10" db="EMBL/GenBank/DDBJ databases">
        <title>Gracilibacillus sp. nov. isolated from rice seeds.</title>
        <authorList>
            <person name="He S."/>
        </authorList>
    </citation>
    <scope>NUCLEOTIDE SEQUENCE [LARGE SCALE GENOMIC DNA]</scope>
    <source>
        <strain evidence="1 2">TD8</strain>
    </source>
</reference>
<dbReference type="OrthoDB" id="2848668at2"/>
<evidence type="ECO:0000313" key="2">
    <source>
        <dbReference type="Proteomes" id="UP000480246"/>
    </source>
</evidence>
<keyword evidence="2" id="KW-1185">Reference proteome</keyword>
<dbReference type="RefSeq" id="WP_153406799.1">
    <property type="nucleotide sequence ID" value="NZ_ML762453.1"/>
</dbReference>
<sequence length="170" mass="19125">MNNPEYAKIVKEEKMKIERARDKLYTGNSDTTNILFQNNGEMLIGGKTISEWNNRWMRLGRLSSLSIEDLTPFNKHIGLYKAEMNGQVVYVGRAIEYNNGGFRKRLRGYVRDSDSGSTHGSGRKMHGNRDNVVISILIVGDSAEDVGVVKALEAAMIAKLNVKWNVPYNS</sequence>